<evidence type="ECO:0000256" key="1">
    <source>
        <dbReference type="ARBA" id="ARBA00005432"/>
    </source>
</evidence>
<evidence type="ECO:0000313" key="6">
    <source>
        <dbReference type="EMBL" id="EDO38831.1"/>
    </source>
</evidence>
<evidence type="ECO:0000313" key="7">
    <source>
        <dbReference type="Proteomes" id="UP000001593"/>
    </source>
</evidence>
<dbReference type="GO" id="GO:1904423">
    <property type="term" value="C:dehydrodolichyl diphosphate synthase complex"/>
    <property type="evidence" value="ECO:0000318"/>
    <property type="project" value="GO_Central"/>
</dbReference>
<dbReference type="CDD" id="cd00475">
    <property type="entry name" value="Cis_IPPS"/>
    <property type="match status" value="1"/>
</dbReference>
<dbReference type="Proteomes" id="UP000001593">
    <property type="component" value="Unassembled WGS sequence"/>
</dbReference>
<keyword evidence="5" id="KW-0175">Coiled coil</keyword>
<feature type="coiled-coil region" evidence="5">
    <location>
        <begin position="81"/>
        <end position="108"/>
    </location>
</feature>
<dbReference type="FunCoup" id="A7SBV2">
    <property type="interactions" value="569"/>
</dbReference>
<evidence type="ECO:0000256" key="5">
    <source>
        <dbReference type="SAM" id="Coils"/>
    </source>
</evidence>
<dbReference type="STRING" id="45351.A7SBV2"/>
<dbReference type="Gene3D" id="3.40.1180.10">
    <property type="entry name" value="Decaprenyl diphosphate synthase-like"/>
    <property type="match status" value="2"/>
</dbReference>
<dbReference type="InterPro" id="IPR036424">
    <property type="entry name" value="UPP_synth-like_sf"/>
</dbReference>
<comment type="similarity">
    <text evidence="1 4">Belongs to the UPP synthase family.</text>
</comment>
<dbReference type="InParanoid" id="A7SBV2"/>
<accession>A7SBV2</accession>
<dbReference type="HOGENOM" id="CLU_038505_0_4_1"/>
<dbReference type="eggNOG" id="KOG1602">
    <property type="taxonomic scope" value="Eukaryota"/>
</dbReference>
<dbReference type="EMBL" id="DS469618">
    <property type="protein sequence ID" value="EDO38831.1"/>
    <property type="molecule type" value="Genomic_DNA"/>
</dbReference>
<evidence type="ECO:0000256" key="3">
    <source>
        <dbReference type="ARBA" id="ARBA00047353"/>
    </source>
</evidence>
<dbReference type="PhylomeDB" id="A7SBV2"/>
<dbReference type="OMA" id="MAIVEYQ"/>
<dbReference type="InterPro" id="IPR018520">
    <property type="entry name" value="UPP_synth-like_CS"/>
</dbReference>
<dbReference type="EC" id="2.5.1.-" evidence="4"/>
<dbReference type="PANTHER" id="PTHR10291:SF43">
    <property type="entry name" value="DEHYDRODOLICHYL DIPHOSPHATE SYNTHASE COMPLEX SUBUNIT DHDDS"/>
    <property type="match status" value="1"/>
</dbReference>
<keyword evidence="2 4" id="KW-0808">Transferase</keyword>
<dbReference type="PANTHER" id="PTHR10291">
    <property type="entry name" value="DEHYDRODOLICHYL DIPHOSPHATE SYNTHASE FAMILY MEMBER"/>
    <property type="match status" value="1"/>
</dbReference>
<dbReference type="Pfam" id="PF01255">
    <property type="entry name" value="Prenyltransf"/>
    <property type="match status" value="2"/>
</dbReference>
<protein>
    <recommendedName>
        <fullName evidence="4">Alkyl transferase</fullName>
        <ecNumber evidence="4">2.5.1.-</ecNumber>
    </recommendedName>
</protein>
<keyword evidence="7" id="KW-1185">Reference proteome</keyword>
<dbReference type="AlphaFoldDB" id="A7SBV2"/>
<dbReference type="PROSITE" id="PS01066">
    <property type="entry name" value="UPP_SYNTHASE"/>
    <property type="match status" value="1"/>
</dbReference>
<gene>
    <name evidence="6" type="ORF">NEMVEDRAFT_v1g187976</name>
</gene>
<dbReference type="GO" id="GO:0045547">
    <property type="term" value="F:ditrans,polycis-polyprenyl diphosphate synthase [(2E,6E)-farnesyl diphosphate specific] activity"/>
    <property type="evidence" value="ECO:0007669"/>
    <property type="project" value="UniProtKB-EC"/>
</dbReference>
<name>A7SBV2_NEMVE</name>
<sequence length="296" mass="34597">MAWFKEKQNTSYIRNFCSNVLKSGEIPKHVAIIMDGNRRFAKKVNCERSKGHEKGFEKLTEVLEWCFELGIPEVTVYAFSIENFKRSKDEVECLMELAKQKFDRLLEERHVLNVCMAYTSRHEICEAIKTMAKAVEDGALKPMDISENVLDQCLYTHQSPEPDLLIRTSGEVRFSDFLLWQCSYTSLSFLKVLWPEFSVWNFYSAILSYQWNFTAIQKIRQDAQKDKIHKEMEADLEVVLNELRAENVCVSNGSSSSNGTRVEKYQDKKRERIERFLSGLDELRTDYLDRMCTVQS</sequence>
<dbReference type="GO" id="GO:0016094">
    <property type="term" value="P:polyprenol biosynthetic process"/>
    <property type="evidence" value="ECO:0000318"/>
    <property type="project" value="GO_Central"/>
</dbReference>
<comment type="catalytic activity">
    <reaction evidence="3">
        <text>n isopentenyl diphosphate + (2E,6E)-farnesyl diphosphate = a di-trans,poly-cis-polyprenyl diphosphate + n diphosphate</text>
        <dbReference type="Rhea" id="RHEA:53008"/>
        <dbReference type="Rhea" id="RHEA-COMP:19494"/>
        <dbReference type="ChEBI" id="CHEBI:33019"/>
        <dbReference type="ChEBI" id="CHEBI:128769"/>
        <dbReference type="ChEBI" id="CHEBI:136960"/>
        <dbReference type="ChEBI" id="CHEBI:175763"/>
        <dbReference type="EC" id="2.5.1.87"/>
    </reaction>
</comment>
<dbReference type="SUPFAM" id="SSF64005">
    <property type="entry name" value="Undecaprenyl diphosphate synthase"/>
    <property type="match status" value="1"/>
</dbReference>
<dbReference type="InterPro" id="IPR001441">
    <property type="entry name" value="UPP_synth-like"/>
</dbReference>
<organism evidence="6 7">
    <name type="scientific">Nematostella vectensis</name>
    <name type="common">Starlet sea anemone</name>
    <dbReference type="NCBI Taxonomy" id="45351"/>
    <lineage>
        <taxon>Eukaryota</taxon>
        <taxon>Metazoa</taxon>
        <taxon>Cnidaria</taxon>
        <taxon>Anthozoa</taxon>
        <taxon>Hexacorallia</taxon>
        <taxon>Actiniaria</taxon>
        <taxon>Edwardsiidae</taxon>
        <taxon>Nematostella</taxon>
    </lineage>
</organism>
<dbReference type="NCBIfam" id="TIGR00055">
    <property type="entry name" value="uppS"/>
    <property type="match status" value="2"/>
</dbReference>
<reference evidence="6 7" key="1">
    <citation type="journal article" date="2007" name="Science">
        <title>Sea anemone genome reveals ancestral eumetazoan gene repertoire and genomic organization.</title>
        <authorList>
            <person name="Putnam N.H."/>
            <person name="Srivastava M."/>
            <person name="Hellsten U."/>
            <person name="Dirks B."/>
            <person name="Chapman J."/>
            <person name="Salamov A."/>
            <person name="Terry A."/>
            <person name="Shapiro H."/>
            <person name="Lindquist E."/>
            <person name="Kapitonov V.V."/>
            <person name="Jurka J."/>
            <person name="Genikhovich G."/>
            <person name="Grigoriev I.V."/>
            <person name="Lucas S.M."/>
            <person name="Steele R.E."/>
            <person name="Finnerty J.R."/>
            <person name="Technau U."/>
            <person name="Martindale M.Q."/>
            <person name="Rokhsar D.S."/>
        </authorList>
    </citation>
    <scope>NUCLEOTIDE SEQUENCE [LARGE SCALE GENOMIC DNA]</scope>
    <source>
        <strain evidence="7">CH2 X CH6</strain>
    </source>
</reference>
<evidence type="ECO:0000256" key="4">
    <source>
        <dbReference type="RuleBase" id="RU363018"/>
    </source>
</evidence>
<proteinExistence type="inferred from homology"/>
<evidence type="ECO:0000256" key="2">
    <source>
        <dbReference type="ARBA" id="ARBA00022679"/>
    </source>
</evidence>
<dbReference type="GO" id="GO:0005783">
    <property type="term" value="C:endoplasmic reticulum"/>
    <property type="evidence" value="ECO:0000318"/>
    <property type="project" value="GO_Central"/>
</dbReference>